<feature type="compositionally biased region" description="Pro residues" evidence="14">
    <location>
        <begin position="14"/>
        <end position="25"/>
    </location>
</feature>
<feature type="region of interest" description="Disordered" evidence="14">
    <location>
        <begin position="1403"/>
        <end position="1434"/>
    </location>
</feature>
<feature type="compositionally biased region" description="Pro residues" evidence="14">
    <location>
        <begin position="79"/>
        <end position="91"/>
    </location>
</feature>
<evidence type="ECO:0000256" key="2">
    <source>
        <dbReference type="ARBA" id="ARBA00022481"/>
    </source>
</evidence>
<keyword evidence="6" id="KW-0805">Transcription regulation</keyword>
<dbReference type="InterPro" id="IPR027417">
    <property type="entry name" value="P-loop_NTPase"/>
</dbReference>
<dbReference type="Gene3D" id="3.40.50.300">
    <property type="entry name" value="P-loop containing nucleotide triphosphate hydrolases"/>
    <property type="match status" value="1"/>
</dbReference>
<feature type="compositionally biased region" description="Acidic residues" evidence="14">
    <location>
        <begin position="1262"/>
        <end position="1272"/>
    </location>
</feature>
<feature type="region of interest" description="Disordered" evidence="14">
    <location>
        <begin position="1464"/>
        <end position="1820"/>
    </location>
</feature>
<feature type="compositionally biased region" description="Polar residues" evidence="14">
    <location>
        <begin position="946"/>
        <end position="955"/>
    </location>
</feature>
<feature type="compositionally biased region" description="Polar residues" evidence="14">
    <location>
        <begin position="283"/>
        <end position="307"/>
    </location>
</feature>
<dbReference type="PANTHER" id="PTHR13413">
    <property type="entry name" value="YLP MOTIF CONTAINING PROTEIN NUCLEAR PROTEIN ZAP"/>
    <property type="match status" value="1"/>
</dbReference>
<feature type="compositionally biased region" description="Basic and acidic residues" evidence="14">
    <location>
        <begin position="1098"/>
        <end position="1109"/>
    </location>
</feature>
<evidence type="ECO:0000256" key="12">
    <source>
        <dbReference type="ARBA" id="ARBA00083294"/>
    </source>
</evidence>
<comment type="subcellular location">
    <subcellularLocation>
        <location evidence="1">Nucleus speckle</location>
    </subcellularLocation>
</comment>
<feature type="region of interest" description="Disordered" evidence="14">
    <location>
        <begin position="1"/>
        <end position="378"/>
    </location>
</feature>
<keyword evidence="8" id="KW-0539">Nucleus</keyword>
<feature type="compositionally biased region" description="Low complexity" evidence="14">
    <location>
        <begin position="834"/>
        <end position="850"/>
    </location>
</feature>
<name>A0A9B0TN61_CHRAS</name>
<keyword evidence="2" id="KW-0488">Methylation</keyword>
<keyword evidence="7" id="KW-0804">Transcription</keyword>
<protein>
    <recommendedName>
        <fullName evidence="11">YLP motif-containing protein 1</fullName>
    </recommendedName>
    <alternativeName>
        <fullName evidence="12">Nuclear protein ZAP3</fullName>
    </alternativeName>
</protein>
<feature type="compositionally biased region" description="Polar residues" evidence="14">
    <location>
        <begin position="249"/>
        <end position="276"/>
    </location>
</feature>
<feature type="compositionally biased region" description="Polar residues" evidence="14">
    <location>
        <begin position="918"/>
        <end position="928"/>
    </location>
</feature>
<evidence type="ECO:0000256" key="6">
    <source>
        <dbReference type="ARBA" id="ARBA00023015"/>
    </source>
</evidence>
<feature type="compositionally biased region" description="Basic and acidic residues" evidence="14">
    <location>
        <begin position="1774"/>
        <end position="1784"/>
    </location>
</feature>
<dbReference type="GO" id="GO:0016607">
    <property type="term" value="C:nuclear speck"/>
    <property type="evidence" value="ECO:0007669"/>
    <property type="project" value="UniProtKB-SubCell"/>
</dbReference>
<feature type="compositionally biased region" description="Basic and acidic residues" evidence="14">
    <location>
        <begin position="752"/>
        <end position="800"/>
    </location>
</feature>
<feature type="region of interest" description="Disordered" evidence="14">
    <location>
        <begin position="559"/>
        <end position="1339"/>
    </location>
</feature>
<evidence type="ECO:0000313" key="17">
    <source>
        <dbReference type="RefSeq" id="XP_006865588.1"/>
    </source>
</evidence>
<keyword evidence="13" id="KW-0175">Coiled coil</keyword>
<dbReference type="InterPro" id="IPR026314">
    <property type="entry name" value="YLP_motif_con_p1"/>
</dbReference>
<feature type="compositionally biased region" description="Basic and acidic residues" evidence="14">
    <location>
        <begin position="1464"/>
        <end position="1476"/>
    </location>
</feature>
<evidence type="ECO:0000256" key="7">
    <source>
        <dbReference type="ARBA" id="ARBA00023163"/>
    </source>
</evidence>
<feature type="compositionally biased region" description="Polar residues" evidence="14">
    <location>
        <begin position="890"/>
        <end position="899"/>
    </location>
</feature>
<sequence>MYPNWGRYGGSSHYPPPPVPPPPVALPEASPGPGYSSSTTPTAPSSSGFMSFREQHLAQLQQLQQMHQKQMQCVLQPHHLPPPPLPPPPVMPGGSYGDWQPPPPPMPPPPGPALSYQKQQQYKHQMLHHQRDGPPGLVPMELDSPPESPPVPPGSYLPPSQSYMPPPQPPPSYYSQSSSQPYPPPTQPSPSQSPPSQSYLAPTSSYSSSSSSSYLSHSQSYLPSSQASPSRPSQGHPKSQLLAPPTPSGPSGNKTTIQQEPLESGTKTKNAEQQQGAPEPDPSTMTPQEQQQYWYRQHLLSLQQRTKVNLPGHKKGPVVAKDAPEPVKEEMAVPASTQVAEPPQSEEPPLPPSNEEVPPPLPPEEPQSEDPEEDARLKQLQAAAAHWQQHQQHRVGFQYQGIMQKHTQLQQILQQYQQIIQQPPHMQTMSVDMQLRHYEMQQQQFQHLYQEWEREFQLWEEQLHSYPHKDQLQEYEKQWKTWQGHLKASQTYLQEKVNSLQNMKNQYMGNMSMPPPFGPYSQMPPPLPTMPPPVLPPSLPPPVMPPALPATVPPPGMPPPVMPPSLPTSVPPPGMPPSLSSTGPPPGLPPPSLSSTGPPPVLPPPSLSSTAPPPVMPLPPMSSATPPPGIPPPGVPQGMPPQLTTAPVPPASSSQSSQGPEKPRPALLPTPVSFGSAPPSTYHPSMQSAIGPSDQVNSKVPLNKSSLPYGSFSSEQGLGESSAVSPAVKDMPMRSGGLLPDPPRSSYLEGPRGPRFDGPRRFEDLGSRCEGPRPKGPRFEGNRPDGPRPRYEGHSTEGTKSKWGMIPRGPASQFYITPNTSLSPRQSGPQWRGPKPAFGQQHQQQPPKSQAEPHSGSKEPLADTNSNQQKNLKTQSPAFSITADIKDANAAQSNENLSDSQQEPPESEVSEGSIEPSNWDQNSQSMETQVDKAQAVTQPVPLANKSVPSQSTFPSKTGGMAGGGATAASASTLTADNDFKSMGVDLPHSENNQDKGLPQTDDRDIRLEDSQGSSSYRGPGQSRMEDTRDKGLVNRGRGQAISRGPGLVKQEDIHDKMMGRREDSREKMSRGEGSRDRGLVRPGSSREKVPGGLQGNQDRGRAGSRERGLPRGPSSQERGPPRRAGSRERIPSRRAGSRERGPPRGPGSRERGLGRPDFGRDRGPFRPEPGDGGEKMYPYHRDEPPRAPWNHGEERGHEEFPLDGRNAPVGRERLDDWDRDKYWRESERDYQDDTLEPYNREDSFSAPPPRSHDGDRPGPWWDDWERDQEMDEDYNREMDRDLDRDADRIGRPMDMYDRNLDNEWDRDYGRPLDEQEPQFHERDIPLIPSLPTLSPLPPLDRYRDDRWREERNRDHGFDRDFRDRGELRIREYPERGDTWREKRDYVPDRMDWERERLSDRWYPSDVDRHSPMAEHIPSSHHSSEMMGSDANLDSDQGLGGVMVLSQRQHEIILKAAQELKMLREQKEQLQKMKDFEPQLPDHPPPQESSRLQNTASRPGMYPPPGPYRPPPPMGKPPGSVVRPSVPPARSSVPVSRPPVPIPPPLPPPPPPVIKPQASGTEQERWDEDSFYGLWDTNDDQGLNSEFKPENAPIPSGPVLPLPPVHASIPPPGQMPLGMPPMAKPPPVQQTVDYGHGRDISTNKVEQIPYGERITLRPDPIPERSTFETEHTGQRDRYDRDRDREPYFDRQSNVIVDHRDFKRDRETHRDRDRDRGVIDYDRDRFDRDRRPRDDRTQSYRDKKDHSSSRRGGFDRPSYDRKTDRPTYEGPPMFGGERRTYPEERMPLSAPSLSHQPPPPPRVEKKPESKNVDDILKPPGRESRPERIVVIMRGLPGSGKTHVAKLIRDREVEFGGPAPRVLSLDDYFITEVEKEEKDPDSGKKVKKKVMEYEYEAEMEETYRTSMFKTFKKTLDDGFFPFIILDAINDRVRHFDQFWSAAKTKGFEVYLAEMSADNQTCGKRNIHGRKLKEINKMADHWETAPRHMMRLDIRSLLQDAAIEEVEMEDFDANIEEQKEEKKDAEEEESELGYIPKSKWEMDTSEAKLDKLDGLRTGTKRKRDWEAIASRMEDYLQLPDDYDTRASEPGKKRVRWADLEEKKDADRKRAIGFVVGQTDWEKITDESGHLAEKALNRTKYI</sequence>
<keyword evidence="4" id="KW-1017">Isopeptide bond</keyword>
<feature type="compositionally biased region" description="Pro residues" evidence="14">
    <location>
        <begin position="100"/>
        <end position="112"/>
    </location>
</feature>
<feature type="compositionally biased region" description="Pro residues" evidence="14">
    <location>
        <begin position="1594"/>
        <end position="1627"/>
    </location>
</feature>
<feature type="compositionally biased region" description="Pro residues" evidence="14">
    <location>
        <begin position="146"/>
        <end position="156"/>
    </location>
</feature>
<feature type="compositionally biased region" description="Pro residues" evidence="14">
    <location>
        <begin position="583"/>
        <end position="639"/>
    </location>
</feature>
<evidence type="ECO:0000259" key="15">
    <source>
        <dbReference type="Pfam" id="PF26583"/>
    </source>
</evidence>
<evidence type="ECO:0000256" key="4">
    <source>
        <dbReference type="ARBA" id="ARBA00022499"/>
    </source>
</evidence>
<gene>
    <name evidence="17" type="primary">YLPM1</name>
</gene>
<keyword evidence="5" id="KW-0832">Ubl conjugation</keyword>
<evidence type="ECO:0000256" key="1">
    <source>
        <dbReference type="ARBA" id="ARBA00004324"/>
    </source>
</evidence>
<comment type="subunit">
    <text evidence="10">Interacts with PPP1CA and NCOA5. Forms a complex with ILF2, ILF3, KHDRBS1, RBMX, NCOA5 and PPP1CA.</text>
</comment>
<evidence type="ECO:0000256" key="3">
    <source>
        <dbReference type="ARBA" id="ARBA00022491"/>
    </source>
</evidence>
<feature type="compositionally biased region" description="Basic and acidic residues" evidence="14">
    <location>
        <begin position="1273"/>
        <end position="1324"/>
    </location>
</feature>
<feature type="compositionally biased region" description="Basic and acidic residues" evidence="14">
    <location>
        <begin position="1210"/>
        <end position="1231"/>
    </location>
</feature>
<dbReference type="SUPFAM" id="SSF52540">
    <property type="entry name" value="P-loop containing nucleoside triphosphate hydrolases"/>
    <property type="match status" value="1"/>
</dbReference>
<evidence type="ECO:0000256" key="9">
    <source>
        <dbReference type="ARBA" id="ARBA00058677"/>
    </source>
</evidence>
<evidence type="ECO:0000256" key="5">
    <source>
        <dbReference type="ARBA" id="ARBA00022843"/>
    </source>
</evidence>
<dbReference type="CTD" id="56252"/>
<dbReference type="OrthoDB" id="513595at2759"/>
<dbReference type="Pfam" id="PF13671">
    <property type="entry name" value="AAA_33"/>
    <property type="match status" value="1"/>
</dbReference>
<evidence type="ECO:0000256" key="11">
    <source>
        <dbReference type="ARBA" id="ARBA00068971"/>
    </source>
</evidence>
<feature type="compositionally biased region" description="Polar residues" evidence="14">
    <location>
        <begin position="863"/>
        <end position="879"/>
    </location>
</feature>
<feature type="compositionally biased region" description="Low complexity" evidence="14">
    <location>
        <begin position="194"/>
        <end position="234"/>
    </location>
</feature>
<dbReference type="PANTHER" id="PTHR13413:SF0">
    <property type="entry name" value="YLP MOTIF-CONTAINING PROTEIN 1"/>
    <property type="match status" value="1"/>
</dbReference>
<keyword evidence="16" id="KW-1185">Reference proteome</keyword>
<feature type="compositionally biased region" description="Basic and acidic residues" evidence="14">
    <location>
        <begin position="1000"/>
        <end position="1009"/>
    </location>
</feature>
<proteinExistence type="predicted"/>
<dbReference type="InterPro" id="IPR058903">
    <property type="entry name" value="Spectrin_YLPM1-like"/>
</dbReference>
<accession>A0A9B0TN61</accession>
<feature type="compositionally biased region" description="Low complexity" evidence="14">
    <location>
        <begin position="57"/>
        <end position="78"/>
    </location>
</feature>
<dbReference type="Proteomes" id="UP000504623">
    <property type="component" value="Unplaced"/>
</dbReference>
<organism evidence="16 17">
    <name type="scientific">Chrysochloris asiatica</name>
    <name type="common">Cape golden mole</name>
    <dbReference type="NCBI Taxonomy" id="185453"/>
    <lineage>
        <taxon>Eukaryota</taxon>
        <taxon>Metazoa</taxon>
        <taxon>Chordata</taxon>
        <taxon>Craniata</taxon>
        <taxon>Vertebrata</taxon>
        <taxon>Euteleostomi</taxon>
        <taxon>Mammalia</taxon>
        <taxon>Eutheria</taxon>
        <taxon>Afrotheria</taxon>
        <taxon>Chrysochloridae</taxon>
        <taxon>Chrysochlorinae</taxon>
        <taxon>Chrysochloris</taxon>
    </lineage>
</organism>
<feature type="compositionally biased region" description="Basic and acidic residues" evidence="14">
    <location>
        <begin position="322"/>
        <end position="331"/>
    </location>
</feature>
<feature type="compositionally biased region" description="Polar residues" evidence="14">
    <location>
        <begin position="1487"/>
        <end position="1496"/>
    </location>
</feature>
<feature type="compositionally biased region" description="Pro residues" evidence="14">
    <location>
        <begin position="1535"/>
        <end position="1553"/>
    </location>
</feature>
<dbReference type="GO" id="GO:0032204">
    <property type="term" value="P:regulation of telomere maintenance"/>
    <property type="evidence" value="ECO:0007669"/>
    <property type="project" value="TreeGrafter"/>
</dbReference>
<feature type="compositionally biased region" description="Basic and acidic residues" evidence="14">
    <location>
        <begin position="1125"/>
        <end position="1202"/>
    </location>
</feature>
<feature type="compositionally biased region" description="Pro residues" evidence="14">
    <location>
        <begin position="559"/>
        <end position="576"/>
    </location>
</feature>
<evidence type="ECO:0000256" key="8">
    <source>
        <dbReference type="ARBA" id="ARBA00023242"/>
    </source>
</evidence>
<evidence type="ECO:0000313" key="16">
    <source>
        <dbReference type="Proteomes" id="UP000504623"/>
    </source>
</evidence>
<feature type="compositionally biased region" description="Polar residues" evidence="14">
    <location>
        <begin position="678"/>
        <end position="716"/>
    </location>
</feature>
<evidence type="ECO:0000256" key="10">
    <source>
        <dbReference type="ARBA" id="ARBA00065932"/>
    </source>
</evidence>
<feature type="compositionally biased region" description="Pro residues" evidence="14">
    <location>
        <begin position="181"/>
        <end position="193"/>
    </location>
</feature>
<feature type="compositionally biased region" description="Basic and acidic residues" evidence="14">
    <location>
        <begin position="1695"/>
        <end position="1765"/>
    </location>
</feature>
<feature type="domain" description="YLPM1-like spectrin repeat" evidence="15">
    <location>
        <begin position="392"/>
        <end position="510"/>
    </location>
</feature>
<feature type="compositionally biased region" description="Basic and acidic residues" evidence="14">
    <location>
        <begin position="1653"/>
        <end position="1687"/>
    </location>
</feature>
<feature type="compositionally biased region" description="Low complexity" evidence="14">
    <location>
        <begin position="966"/>
        <end position="975"/>
    </location>
</feature>
<feature type="compositionally biased region" description="Basic and acidic residues" evidence="14">
    <location>
        <begin position="1800"/>
        <end position="1820"/>
    </location>
</feature>
<feature type="compositionally biased region" description="Pro residues" evidence="14">
    <location>
        <begin position="345"/>
        <end position="365"/>
    </location>
</feature>
<feature type="coiled-coil region" evidence="13">
    <location>
        <begin position="1997"/>
        <end position="2024"/>
    </location>
</feature>
<feature type="compositionally biased region" description="Pro residues" evidence="14">
    <location>
        <begin position="1500"/>
        <end position="1515"/>
    </location>
</feature>
<dbReference type="FunFam" id="3.40.50.300:FF:000399">
    <property type="entry name" value="YLP motif containing 1"/>
    <property type="match status" value="1"/>
</dbReference>
<feature type="compositionally biased region" description="Polar residues" evidence="14">
    <location>
        <begin position="814"/>
        <end position="829"/>
    </location>
</feature>
<evidence type="ECO:0000256" key="13">
    <source>
        <dbReference type="SAM" id="Coils"/>
    </source>
</evidence>
<dbReference type="Pfam" id="PF26583">
    <property type="entry name" value="Spectrin_YLPM1"/>
    <property type="match status" value="1"/>
</dbReference>
<evidence type="ECO:0000256" key="14">
    <source>
        <dbReference type="SAM" id="MobiDB-lite"/>
    </source>
</evidence>
<comment type="function">
    <text evidence="9">Plays a role in the reduction of telomerase activity during differentiation of embryonic stem cells by binding to the core promoter of TERT and controlling its down-regulation.</text>
</comment>
<feature type="compositionally biased region" description="Basic and acidic residues" evidence="14">
    <location>
        <begin position="1023"/>
        <end position="1032"/>
    </location>
</feature>
<keyword evidence="3" id="KW-0678">Repressor</keyword>
<dbReference type="RefSeq" id="XP_006865588.1">
    <property type="nucleotide sequence ID" value="XM_006865526.1"/>
</dbReference>
<reference evidence="17" key="1">
    <citation type="submission" date="2025-08" db="UniProtKB">
        <authorList>
            <consortium name="RefSeq"/>
        </authorList>
    </citation>
    <scope>IDENTIFICATION</scope>
    <source>
        <tissue evidence="17">Spleen</tissue>
    </source>
</reference>
<feature type="compositionally biased region" description="Basic and acidic residues" evidence="14">
    <location>
        <begin position="1049"/>
        <end position="1089"/>
    </location>
</feature>
<feature type="compositionally biased region" description="Low complexity" evidence="14">
    <location>
        <begin position="1516"/>
        <end position="1534"/>
    </location>
</feature>
<dbReference type="GeneID" id="102828940"/>
<feature type="compositionally biased region" description="Low complexity" evidence="14">
    <location>
        <begin position="26"/>
        <end position="48"/>
    </location>
</feature>